<feature type="domain" description="YlxR" evidence="2">
    <location>
        <begin position="19"/>
        <end position="95"/>
    </location>
</feature>
<dbReference type="PANTHER" id="PTHR34215">
    <property type="entry name" value="BLL0784 PROTEIN"/>
    <property type="match status" value="1"/>
</dbReference>
<evidence type="ECO:0000256" key="1">
    <source>
        <dbReference type="SAM" id="MobiDB-lite"/>
    </source>
</evidence>
<keyword evidence="4" id="KW-1185">Reference proteome</keyword>
<dbReference type="InterPro" id="IPR035931">
    <property type="entry name" value="YlxR-like_sf"/>
</dbReference>
<dbReference type="InterPro" id="IPR037465">
    <property type="entry name" value="YlxR"/>
</dbReference>
<evidence type="ECO:0000259" key="2">
    <source>
        <dbReference type="Pfam" id="PF04296"/>
    </source>
</evidence>
<dbReference type="RefSeq" id="WP_052947049.1">
    <property type="nucleotide sequence ID" value="NZ_BAAANV010000017.1"/>
</dbReference>
<proteinExistence type="predicted"/>
<accession>A0ABN2B6H9</accession>
<dbReference type="InterPro" id="IPR007393">
    <property type="entry name" value="YlxR_dom"/>
</dbReference>
<dbReference type="PANTHER" id="PTHR34215:SF1">
    <property type="entry name" value="YLXR DOMAIN-CONTAINING PROTEIN"/>
    <property type="match status" value="1"/>
</dbReference>
<dbReference type="SUPFAM" id="SSF64376">
    <property type="entry name" value="YlxR-like"/>
    <property type="match status" value="1"/>
</dbReference>
<dbReference type="Proteomes" id="UP001501288">
    <property type="component" value="Unassembled WGS sequence"/>
</dbReference>
<evidence type="ECO:0000313" key="4">
    <source>
        <dbReference type="Proteomes" id="UP001501288"/>
    </source>
</evidence>
<evidence type="ECO:0000313" key="3">
    <source>
        <dbReference type="EMBL" id="GAA1534921.1"/>
    </source>
</evidence>
<reference evidence="3 4" key="1">
    <citation type="journal article" date="2019" name="Int. J. Syst. Evol. Microbiol.">
        <title>The Global Catalogue of Microorganisms (GCM) 10K type strain sequencing project: providing services to taxonomists for standard genome sequencing and annotation.</title>
        <authorList>
            <consortium name="The Broad Institute Genomics Platform"/>
            <consortium name="The Broad Institute Genome Sequencing Center for Infectious Disease"/>
            <person name="Wu L."/>
            <person name="Ma J."/>
        </authorList>
    </citation>
    <scope>NUCLEOTIDE SEQUENCE [LARGE SCALE GENOMIC DNA]</scope>
    <source>
        <strain evidence="3 4">JCM 14588</strain>
    </source>
</reference>
<organism evidence="3 4">
    <name type="scientific">Dermacoccus barathri</name>
    <dbReference type="NCBI Taxonomy" id="322601"/>
    <lineage>
        <taxon>Bacteria</taxon>
        <taxon>Bacillati</taxon>
        <taxon>Actinomycetota</taxon>
        <taxon>Actinomycetes</taxon>
        <taxon>Micrococcales</taxon>
        <taxon>Dermacoccaceae</taxon>
        <taxon>Dermacoccus</taxon>
    </lineage>
</organism>
<protein>
    <submittedName>
        <fullName evidence="3">YlxR family protein</fullName>
    </submittedName>
</protein>
<name>A0ABN2B6H9_9MICO</name>
<comment type="caution">
    <text evidence="3">The sequence shown here is derived from an EMBL/GenBank/DDBJ whole genome shotgun (WGS) entry which is preliminary data.</text>
</comment>
<dbReference type="Pfam" id="PF04296">
    <property type="entry name" value="YlxR"/>
    <property type="match status" value="1"/>
</dbReference>
<dbReference type="Gene3D" id="3.30.1230.10">
    <property type="entry name" value="YlxR-like"/>
    <property type="match status" value="1"/>
</dbReference>
<dbReference type="EMBL" id="BAAANV010000017">
    <property type="protein sequence ID" value="GAA1534921.1"/>
    <property type="molecule type" value="Genomic_DNA"/>
</dbReference>
<feature type="compositionally biased region" description="Low complexity" evidence="1">
    <location>
        <begin position="114"/>
        <end position="123"/>
    </location>
</feature>
<sequence>MINVTDTDVELSRKSEPQRTCIGCRGKGGRSVLLRIVCDENAVLVLDSRKAMPGRGAWLHADETCLSQATTRRAWGRALRLRSAVSTDALAEQVEREIRSTSYDDENTGRTRRGTSTTVTESGFDAMSTR</sequence>
<feature type="region of interest" description="Disordered" evidence="1">
    <location>
        <begin position="98"/>
        <end position="130"/>
    </location>
</feature>
<gene>
    <name evidence="3" type="ORF">GCM10009762_06420</name>
</gene>